<evidence type="ECO:0000313" key="5">
    <source>
        <dbReference type="EMBL" id="WZU67430.1"/>
    </source>
</evidence>
<dbReference type="InterPro" id="IPR001451">
    <property type="entry name" value="Hexapep"/>
</dbReference>
<dbReference type="KEGG" id="yrh:AABB31_21290"/>
<dbReference type="EMBL" id="CP151767">
    <property type="protein sequence ID" value="WZU67430.1"/>
    <property type="molecule type" value="Genomic_DNA"/>
</dbReference>
<dbReference type="EC" id="2.3.1.30" evidence="5"/>
<protein>
    <submittedName>
        <fullName evidence="5">Serine O-acetyltransferase</fullName>
        <ecNumber evidence="5">2.3.1.30</ecNumber>
    </submittedName>
</protein>
<keyword evidence="2 5" id="KW-0808">Transferase</keyword>
<dbReference type="CDD" id="cd03354">
    <property type="entry name" value="LbH_SAT"/>
    <property type="match status" value="1"/>
</dbReference>
<keyword evidence="3" id="KW-0677">Repeat</keyword>
<evidence type="ECO:0000256" key="1">
    <source>
        <dbReference type="ARBA" id="ARBA00007274"/>
    </source>
</evidence>
<organism evidence="5 6">
    <name type="scientific">Yoonia rhodophyticola</name>
    <dbReference type="NCBI Taxonomy" id="3137370"/>
    <lineage>
        <taxon>Bacteria</taxon>
        <taxon>Pseudomonadati</taxon>
        <taxon>Pseudomonadota</taxon>
        <taxon>Alphaproteobacteria</taxon>
        <taxon>Rhodobacterales</taxon>
        <taxon>Paracoccaceae</taxon>
        <taxon>Yoonia</taxon>
    </lineage>
</organism>
<keyword evidence="4 5" id="KW-0012">Acyltransferase</keyword>
<dbReference type="PROSITE" id="PS00101">
    <property type="entry name" value="HEXAPEP_TRANSFERASES"/>
    <property type="match status" value="1"/>
</dbReference>
<dbReference type="InterPro" id="IPR018357">
    <property type="entry name" value="Hexapep_transf_CS"/>
</dbReference>
<dbReference type="Proteomes" id="UP001470809">
    <property type="component" value="Chromosome"/>
</dbReference>
<evidence type="ECO:0000256" key="3">
    <source>
        <dbReference type="ARBA" id="ARBA00022737"/>
    </source>
</evidence>
<dbReference type="InterPro" id="IPR045304">
    <property type="entry name" value="LbH_SAT"/>
</dbReference>
<dbReference type="RefSeq" id="WP_342076741.1">
    <property type="nucleotide sequence ID" value="NZ_CP151767.2"/>
</dbReference>
<comment type="similarity">
    <text evidence="1">Belongs to the transferase hexapeptide repeat family.</text>
</comment>
<dbReference type="AlphaFoldDB" id="A0AAN0M9G3"/>
<evidence type="ECO:0000256" key="2">
    <source>
        <dbReference type="ARBA" id="ARBA00022679"/>
    </source>
</evidence>
<gene>
    <name evidence="5" type="ORF">AABB31_21290</name>
</gene>
<dbReference type="Gene3D" id="2.160.10.10">
    <property type="entry name" value="Hexapeptide repeat proteins"/>
    <property type="match status" value="1"/>
</dbReference>
<sequence length="200" mass="22045">MTDTTMTQAHIFTLNDGTLNCNPDDIGFWDLVREDFQTNDRDFFAQGFWALFWHRFGNWRMGIKTRAVRIPFSITYRMMAKLTEWMGGINLPYTVRVGRRVRLDHFGGMILVATSIGDDVVIRQNTTFGIANLDQKEARPVIGDRVQVGAGAVIIGAIKVGDDAVIGANAVVVRDVPAGAVVGGVPARIVSMPHLKKISA</sequence>
<name>A0AAN0M9G3_9RHOB</name>
<dbReference type="SUPFAM" id="SSF51161">
    <property type="entry name" value="Trimeric LpxA-like enzymes"/>
    <property type="match status" value="1"/>
</dbReference>
<accession>A0AAN0M9G3</accession>
<proteinExistence type="inferred from homology"/>
<reference evidence="5" key="1">
    <citation type="submission" date="2024-08" db="EMBL/GenBank/DDBJ databases">
        <title>Phylogenomic analyses of a clade within the roseobacter group suggest taxonomic reassignments of species of the genera Aestuariivita, Citreicella, Loktanella, Nautella, Pelagibaca, Ruegeria, Thalassobius, Thiobacimonas and Tropicibacter, and the proposal o.</title>
        <authorList>
            <person name="Jeon C.O."/>
        </authorList>
    </citation>
    <scope>NUCLEOTIDE SEQUENCE</scope>
    <source>
        <strain evidence="5">SS1-5</strain>
    </source>
</reference>
<dbReference type="InterPro" id="IPR011004">
    <property type="entry name" value="Trimer_LpxA-like_sf"/>
</dbReference>
<dbReference type="GO" id="GO:0009001">
    <property type="term" value="F:serine O-acetyltransferase activity"/>
    <property type="evidence" value="ECO:0007669"/>
    <property type="project" value="UniProtKB-EC"/>
</dbReference>
<evidence type="ECO:0000256" key="4">
    <source>
        <dbReference type="ARBA" id="ARBA00023315"/>
    </source>
</evidence>
<dbReference type="Pfam" id="PF00132">
    <property type="entry name" value="Hexapep"/>
    <property type="match status" value="1"/>
</dbReference>
<evidence type="ECO:0000313" key="6">
    <source>
        <dbReference type="Proteomes" id="UP001470809"/>
    </source>
</evidence>
<dbReference type="PANTHER" id="PTHR42811">
    <property type="entry name" value="SERINE ACETYLTRANSFERASE"/>
    <property type="match status" value="1"/>
</dbReference>
<keyword evidence="6" id="KW-1185">Reference proteome</keyword>